<dbReference type="AlphaFoldDB" id="A0A4R0RDG9"/>
<dbReference type="InterPro" id="IPR036291">
    <property type="entry name" value="NAD(P)-bd_dom_sf"/>
</dbReference>
<feature type="domain" description="NAD-dependent epimerase/dehydratase" evidence="3">
    <location>
        <begin position="5"/>
        <end position="252"/>
    </location>
</feature>
<protein>
    <recommendedName>
        <fullName evidence="3">NAD-dependent epimerase/dehydratase domain-containing protein</fullName>
    </recommendedName>
</protein>
<dbReference type="Gene3D" id="3.40.50.720">
    <property type="entry name" value="NAD(P)-binding Rossmann-like Domain"/>
    <property type="match status" value="1"/>
</dbReference>
<keyword evidence="1" id="KW-0560">Oxidoreductase</keyword>
<evidence type="ECO:0000313" key="4">
    <source>
        <dbReference type="EMBL" id="TCD61668.1"/>
    </source>
</evidence>
<name>A0A4R0RDG9_9APHY</name>
<evidence type="ECO:0000259" key="3">
    <source>
        <dbReference type="Pfam" id="PF01370"/>
    </source>
</evidence>
<evidence type="ECO:0000256" key="2">
    <source>
        <dbReference type="ARBA" id="ARBA00023445"/>
    </source>
</evidence>
<proteinExistence type="inferred from homology"/>
<dbReference type="GO" id="GO:0016616">
    <property type="term" value="F:oxidoreductase activity, acting on the CH-OH group of donors, NAD or NADP as acceptor"/>
    <property type="evidence" value="ECO:0007669"/>
    <property type="project" value="TreeGrafter"/>
</dbReference>
<dbReference type="InterPro" id="IPR001509">
    <property type="entry name" value="Epimerase_deHydtase"/>
</dbReference>
<keyword evidence="5" id="KW-1185">Reference proteome</keyword>
<dbReference type="PANTHER" id="PTHR10366:SF579">
    <property type="entry name" value="3-BETA HYDROXYSTEROID DEHYDROGENASE_ISOMERASE FAMILY PROTEIN (AFU_ORTHOLOGUE AFUA_3G02250)"/>
    <property type="match status" value="1"/>
</dbReference>
<dbReference type="Proteomes" id="UP000292702">
    <property type="component" value="Unassembled WGS sequence"/>
</dbReference>
<comment type="caution">
    <text evidence="4">The sequence shown here is derived from an EMBL/GenBank/DDBJ whole genome shotgun (WGS) entry which is preliminary data.</text>
</comment>
<dbReference type="CDD" id="cd05227">
    <property type="entry name" value="AR_SDR_e"/>
    <property type="match status" value="1"/>
</dbReference>
<dbReference type="InterPro" id="IPR050425">
    <property type="entry name" value="NAD(P)_dehydrat-like"/>
</dbReference>
<dbReference type="STRING" id="92696.A0A4R0RDG9"/>
<accession>A0A4R0RDG9</accession>
<dbReference type="Pfam" id="PF01370">
    <property type="entry name" value="Epimerase"/>
    <property type="match status" value="1"/>
</dbReference>
<reference evidence="4 5" key="1">
    <citation type="submission" date="2018-11" db="EMBL/GenBank/DDBJ databases">
        <title>Genome assembly of Steccherinum ochraceum LE-BIN_3174, the white-rot fungus of the Steccherinaceae family (The Residual Polyporoid clade, Polyporales, Basidiomycota).</title>
        <authorList>
            <person name="Fedorova T.V."/>
            <person name="Glazunova O.A."/>
            <person name="Landesman E.O."/>
            <person name="Moiseenko K.V."/>
            <person name="Psurtseva N.V."/>
            <person name="Savinova O.S."/>
            <person name="Shakhova N.V."/>
            <person name="Tyazhelova T.V."/>
            <person name="Vasina D.V."/>
        </authorList>
    </citation>
    <scope>NUCLEOTIDE SEQUENCE [LARGE SCALE GENOMIC DNA]</scope>
    <source>
        <strain evidence="4 5">LE-BIN_3174</strain>
    </source>
</reference>
<sequence length="333" mass="36980">MSSRILVTGATGFVGAHVVDELLRRGHSVRAAIRSMAKGEQLRQARQHAGERLEFAVVGDLTAPNGFDEAVKGVDGIIHCAAPVVTSFENPEPDMIIPAIEGSKNIISAAAKEPKVKRIIMTSSFATVDATRGWDPALRYTAKDWNPITYDEAKVSHGIEAYRGAKKYSELYAWDYIRDKKPHFDLVTLIPPMVFGPFVHSVSKAADLNSSVKDIYDVASGAEYPLQRTLAWVDVRDLAYVHVEALVRPEASNRRFLVVSPEQFSYQLMADVVRKEFDWAKDVVKKGDEGAALPPCYTLDGETTAEVFGFKYRSFKNCIVDAVTQLHEFAERK</sequence>
<evidence type="ECO:0000313" key="5">
    <source>
        <dbReference type="Proteomes" id="UP000292702"/>
    </source>
</evidence>
<organism evidence="4 5">
    <name type="scientific">Steccherinum ochraceum</name>
    <dbReference type="NCBI Taxonomy" id="92696"/>
    <lineage>
        <taxon>Eukaryota</taxon>
        <taxon>Fungi</taxon>
        <taxon>Dikarya</taxon>
        <taxon>Basidiomycota</taxon>
        <taxon>Agaricomycotina</taxon>
        <taxon>Agaricomycetes</taxon>
        <taxon>Polyporales</taxon>
        <taxon>Steccherinaceae</taxon>
        <taxon>Steccherinum</taxon>
    </lineage>
</organism>
<comment type="similarity">
    <text evidence="2">Belongs to the NAD(P)-dependent epimerase/dehydratase family. Dihydroflavonol-4-reductase subfamily.</text>
</comment>
<dbReference type="OrthoDB" id="2735536at2759"/>
<dbReference type="SUPFAM" id="SSF51735">
    <property type="entry name" value="NAD(P)-binding Rossmann-fold domains"/>
    <property type="match status" value="1"/>
</dbReference>
<gene>
    <name evidence="4" type="ORF">EIP91_008116</name>
</gene>
<evidence type="ECO:0000256" key="1">
    <source>
        <dbReference type="ARBA" id="ARBA00023002"/>
    </source>
</evidence>
<dbReference type="EMBL" id="RWJN01000441">
    <property type="protein sequence ID" value="TCD61668.1"/>
    <property type="molecule type" value="Genomic_DNA"/>
</dbReference>
<dbReference type="PANTHER" id="PTHR10366">
    <property type="entry name" value="NAD DEPENDENT EPIMERASE/DEHYDRATASE"/>
    <property type="match status" value="1"/>
</dbReference>